<keyword evidence="4" id="KW-1185">Reference proteome</keyword>
<dbReference type="EMBL" id="NHZQ01000060">
    <property type="protein sequence ID" value="PSK56447.1"/>
    <property type="molecule type" value="Genomic_DNA"/>
</dbReference>
<dbReference type="AlphaFoldDB" id="A0A2P8A7K2"/>
<name>A0A2P8A7K2_9PEZI</name>
<evidence type="ECO:0000313" key="3">
    <source>
        <dbReference type="EMBL" id="PSK56447.1"/>
    </source>
</evidence>
<evidence type="ECO:0000313" key="4">
    <source>
        <dbReference type="Proteomes" id="UP000243723"/>
    </source>
</evidence>
<feature type="region of interest" description="Disordered" evidence="1">
    <location>
        <begin position="591"/>
        <end position="610"/>
    </location>
</feature>
<sequence>MPPATPYDDESSENDDPFALNTGYGQKSIDEMVNNAMHLERTSKASLKKLDPFGVAQSSRYSNKLAVSRFNQYRVSVINRNLKEPFTAEDLAQFMDSITKVIVVSRKRLVPGLYTILKHVNSIMKWARFQYPGISIHQPTIKAQVDRLIRLKRVSRGVARTRVWLGFTTMCRLAQTWLDQAVTKGTFSMDITILRLLAVVTCSSMGLRAGNAALSNTYRNEYLRLEHVRIYFADDAKDFTISDLCADVQLAYIKNHKSDISTPSVKYHAALSNDCAHVCFIRVLLIHALRQGLVNATTLDMVLQQAAARNDRSVVWLFPSYPLVCGIKSKTAFVDLTRPASAIFINQTIKMMGEAAGILSDVYAHALRMGYARDVAHLPNTLVGTVTTAVRESLNHNLNHAAGLGSKYAGGSSDNINSLREKNKDKVHRKEPQFVTAADLPQDPPASLSHKRMRLDDVDCQAFLTRHWPDGYGKQKAKIFAEMNANQKSAVRKTFRASKAKEDLESADVEAPNVRKSNRFREPLMPLPPNLPQPARLRQSSTNVSGLVPGSVPGSITTSSHPRTSGNANMHGSSNIDPTLLYAPGMADGAVSGSVPGSPPLDPLAAPLPPPITDGVVSGSVPDSLPSGPLADYDEAAYAECFAPPVNTIVDLIASGADDDFQDDGVQSADDEAELVRVVAAAFDDNDKGIDDQADTDLLDTRPSTVQSNGQTNFVTYFARYNICKIEAFGYQYAKFMQDPAQVRQFVAKQILAPIGGSRDAPIPWTYQCPTPACLRTFPCDHNLISHLLRCDPQYVEKYARLAVLPSLDCPYDGCLHVARNSEGRALNSLRKHIADTHDFQAVQCPIENCSTHPKQFTTASSLRTHVLSHDALDCPMPGCTFKGTRSNLGNHLGGPHKIADKAERDRLLGPKSTRAKYEPVRCGIDDCDTKPSIRKRHIEHLINIHGFTEDQAEAHLGPRNQAAPRNLREKYRLLESNDEDSEATYEFIAVTFGGSGTGIPSDGSDLSEHDDDDDISMVED</sequence>
<feature type="compositionally biased region" description="Pro residues" evidence="1">
    <location>
        <begin position="597"/>
        <end position="610"/>
    </location>
</feature>
<feature type="region of interest" description="Disordered" evidence="1">
    <location>
        <begin position="994"/>
        <end position="1021"/>
    </location>
</feature>
<organism evidence="3 4">
    <name type="scientific">Elsinoe australis</name>
    <dbReference type="NCBI Taxonomy" id="40998"/>
    <lineage>
        <taxon>Eukaryota</taxon>
        <taxon>Fungi</taxon>
        <taxon>Dikarya</taxon>
        <taxon>Ascomycota</taxon>
        <taxon>Pezizomycotina</taxon>
        <taxon>Dothideomycetes</taxon>
        <taxon>Dothideomycetidae</taxon>
        <taxon>Myriangiales</taxon>
        <taxon>Elsinoaceae</taxon>
        <taxon>Elsinoe</taxon>
    </lineage>
</organism>
<feature type="domain" description="C2H2-type" evidence="2">
    <location>
        <begin position="873"/>
        <end position="897"/>
    </location>
</feature>
<feature type="domain" description="C2H2-type" evidence="2">
    <location>
        <begin position="921"/>
        <end position="946"/>
    </location>
</feature>
<feature type="compositionally biased region" description="Polar residues" evidence="1">
    <location>
        <begin position="554"/>
        <end position="577"/>
    </location>
</feature>
<feature type="domain" description="C2H2-type" evidence="2">
    <location>
        <begin position="843"/>
        <end position="870"/>
    </location>
</feature>
<feature type="region of interest" description="Disordered" evidence="1">
    <location>
        <begin position="496"/>
        <end position="581"/>
    </location>
</feature>
<gene>
    <name evidence="3" type="ORF">B9Z65_6071</name>
</gene>
<comment type="caution">
    <text evidence="3">The sequence shown here is derived from an EMBL/GenBank/DDBJ whole genome shotgun (WGS) entry which is preliminary data.</text>
</comment>
<dbReference type="OrthoDB" id="3942336at2759"/>
<dbReference type="SMART" id="SM00355">
    <property type="entry name" value="ZnF_C2H2"/>
    <property type="match status" value="5"/>
</dbReference>
<evidence type="ECO:0000256" key="1">
    <source>
        <dbReference type="SAM" id="MobiDB-lite"/>
    </source>
</evidence>
<feature type="domain" description="C2H2-type" evidence="2">
    <location>
        <begin position="767"/>
        <end position="789"/>
    </location>
</feature>
<feature type="compositionally biased region" description="Acidic residues" evidence="1">
    <location>
        <begin position="1009"/>
        <end position="1021"/>
    </location>
</feature>
<dbReference type="STRING" id="40998.A0A2P8A7K2"/>
<feature type="domain" description="C2H2-type" evidence="2">
    <location>
        <begin position="808"/>
        <end position="838"/>
    </location>
</feature>
<accession>A0A2P8A7K2</accession>
<proteinExistence type="predicted"/>
<evidence type="ECO:0000259" key="2">
    <source>
        <dbReference type="SMART" id="SM00355"/>
    </source>
</evidence>
<reference evidence="3 4" key="1">
    <citation type="submission" date="2017-05" db="EMBL/GenBank/DDBJ databases">
        <title>Draft genome sequence of Elsinoe australis.</title>
        <authorList>
            <person name="Cheng Q."/>
        </authorList>
    </citation>
    <scope>NUCLEOTIDE SEQUENCE [LARGE SCALE GENOMIC DNA]</scope>
    <source>
        <strain evidence="3 4">NL1</strain>
    </source>
</reference>
<dbReference type="Proteomes" id="UP000243723">
    <property type="component" value="Unassembled WGS sequence"/>
</dbReference>
<dbReference type="InterPro" id="IPR013087">
    <property type="entry name" value="Znf_C2H2_type"/>
</dbReference>
<protein>
    <submittedName>
        <fullName evidence="3">Asparagine-rich zinc finger protein AZF1</fullName>
    </submittedName>
</protein>